<sequence length="78" mass="8440">MKNSLIASMVAMGMFFAGTLTSAPANAFKDPDSVVYHVACYSGTSFQWYELADTYAEARIYQSLCSSQGGTPKITILL</sequence>
<evidence type="ECO:0008006" key="4">
    <source>
        <dbReference type="Google" id="ProtNLM"/>
    </source>
</evidence>
<protein>
    <recommendedName>
        <fullName evidence="4">Secreted protein</fullName>
    </recommendedName>
</protein>
<organism evidence="2 3">
    <name type="scientific">Thalassomonas viridans</name>
    <dbReference type="NCBI Taxonomy" id="137584"/>
    <lineage>
        <taxon>Bacteria</taxon>
        <taxon>Pseudomonadati</taxon>
        <taxon>Pseudomonadota</taxon>
        <taxon>Gammaproteobacteria</taxon>
        <taxon>Alteromonadales</taxon>
        <taxon>Colwelliaceae</taxon>
        <taxon>Thalassomonas</taxon>
    </lineage>
</organism>
<feature type="chain" id="PRO_5042119262" description="Secreted protein" evidence="1">
    <location>
        <begin position="23"/>
        <end position="78"/>
    </location>
</feature>
<reference evidence="2 3" key="1">
    <citation type="journal article" date="2015" name="Genome Announc.">
        <title>Draft Genome Sequences of Marine Isolates of Thalassomonas viridans and Thalassomonas actiniarum.</title>
        <authorList>
            <person name="Olonade I."/>
            <person name="van Zyl L.J."/>
            <person name="Trindade M."/>
        </authorList>
    </citation>
    <scope>NUCLEOTIDE SEQUENCE [LARGE SCALE GENOMIC DNA]</scope>
    <source>
        <strain evidence="2 3">XOM25</strain>
    </source>
</reference>
<dbReference type="KEGG" id="tvd:SG34_004965"/>
<feature type="signal peptide" evidence="1">
    <location>
        <begin position="1"/>
        <end position="22"/>
    </location>
</feature>
<accession>A0AAE9Z6Q8</accession>
<keyword evidence="3" id="KW-1185">Reference proteome</keyword>
<evidence type="ECO:0000256" key="1">
    <source>
        <dbReference type="SAM" id="SignalP"/>
    </source>
</evidence>
<dbReference type="Proteomes" id="UP000032352">
    <property type="component" value="Chromosome"/>
</dbReference>
<gene>
    <name evidence="2" type="ORF">SG34_004965</name>
</gene>
<evidence type="ECO:0000313" key="2">
    <source>
        <dbReference type="EMBL" id="WDE06278.1"/>
    </source>
</evidence>
<evidence type="ECO:0000313" key="3">
    <source>
        <dbReference type="Proteomes" id="UP000032352"/>
    </source>
</evidence>
<name>A0AAE9Z6Q8_9GAMM</name>
<proteinExistence type="predicted"/>
<dbReference type="RefSeq" id="WP_044838984.1">
    <property type="nucleotide sequence ID" value="NZ_CP059733.1"/>
</dbReference>
<keyword evidence="1" id="KW-0732">Signal</keyword>
<dbReference type="EMBL" id="CP059733">
    <property type="protein sequence ID" value="WDE06278.1"/>
    <property type="molecule type" value="Genomic_DNA"/>
</dbReference>
<reference evidence="2 3" key="2">
    <citation type="journal article" date="2022" name="Mar. Drugs">
        <title>Bioassay-Guided Fractionation Leads to the Detection of Cholic Acid Generated by the Rare Thalassomonas sp.</title>
        <authorList>
            <person name="Pheiffer F."/>
            <person name="Schneider Y.K."/>
            <person name="Hansen E.H."/>
            <person name="Andersen J.H."/>
            <person name="Isaksson J."/>
            <person name="Busche T."/>
            <person name="R C."/>
            <person name="Kalinowski J."/>
            <person name="Zyl L.V."/>
            <person name="Trindade M."/>
        </authorList>
    </citation>
    <scope>NUCLEOTIDE SEQUENCE [LARGE SCALE GENOMIC DNA]</scope>
    <source>
        <strain evidence="2 3">XOM25</strain>
    </source>
</reference>
<dbReference type="AlphaFoldDB" id="A0AAE9Z6Q8"/>